<accession>A0A0K1PGZ9</accession>
<dbReference type="PATRIC" id="fig|1391653.3.peg.3217"/>
<feature type="transmembrane region" description="Helical" evidence="1">
    <location>
        <begin position="40"/>
        <end position="59"/>
    </location>
</feature>
<keyword evidence="3" id="KW-1185">Reference proteome</keyword>
<dbReference type="RefSeq" id="WP_205624736.1">
    <property type="nucleotide sequence ID" value="NZ_CP012332.1"/>
</dbReference>
<name>A0A0K1PGZ9_9BACT</name>
<dbReference type="KEGG" id="vin:AKJ08_3083"/>
<dbReference type="EMBL" id="CP012332">
    <property type="protein sequence ID" value="AKU92696.1"/>
    <property type="molecule type" value="Genomic_DNA"/>
</dbReference>
<sequence>MPALLIALSVIPIVGGAARVGELAGNPAVTEENARFVAAPIPVVLHIVGASLWSLLGAFQTSPAVRRRNPGWHRKTGRVLAPLGLIVAFTGLWMTCFYPRAAFDGPLVDLFRFAAGSAMAISIGLGISAIRRRDVFAHGAWMIRGYAIGLGAGTQVLTHIPWFLFPGIQGELSRALCMGAGWAINVAVAEWIIHRRSFLRAPSPLAIR</sequence>
<dbReference type="AlphaFoldDB" id="A0A0K1PGZ9"/>
<evidence type="ECO:0000313" key="2">
    <source>
        <dbReference type="EMBL" id="AKU92696.1"/>
    </source>
</evidence>
<proteinExistence type="predicted"/>
<feature type="transmembrane region" description="Helical" evidence="1">
    <location>
        <begin position="79"/>
        <end position="98"/>
    </location>
</feature>
<dbReference type="Proteomes" id="UP000055590">
    <property type="component" value="Chromosome"/>
</dbReference>
<dbReference type="Pfam" id="PF10067">
    <property type="entry name" value="DUF2306"/>
    <property type="match status" value="1"/>
</dbReference>
<feature type="transmembrane region" description="Helical" evidence="1">
    <location>
        <begin position="110"/>
        <end position="129"/>
    </location>
</feature>
<dbReference type="InterPro" id="IPR018750">
    <property type="entry name" value="DUF2306_membrane"/>
</dbReference>
<protein>
    <recommendedName>
        <fullName evidence="4">DUF2306 domain-containing protein</fullName>
    </recommendedName>
</protein>
<evidence type="ECO:0000256" key="1">
    <source>
        <dbReference type="SAM" id="Phobius"/>
    </source>
</evidence>
<dbReference type="STRING" id="1391653.AKJ08_3083"/>
<reference evidence="2 3" key="1">
    <citation type="submission" date="2015-08" db="EMBL/GenBank/DDBJ databases">
        <authorList>
            <person name="Babu N.S."/>
            <person name="Beckwith C.J."/>
            <person name="Beseler K.G."/>
            <person name="Brison A."/>
            <person name="Carone J.V."/>
            <person name="Caskin T.P."/>
            <person name="Diamond M."/>
            <person name="Durham M.E."/>
            <person name="Foxe J.M."/>
            <person name="Go M."/>
            <person name="Henderson B.A."/>
            <person name="Jones I.B."/>
            <person name="McGettigan J.A."/>
            <person name="Micheletti S.J."/>
            <person name="Nasrallah M.E."/>
            <person name="Ortiz D."/>
            <person name="Piller C.R."/>
            <person name="Privatt S.R."/>
            <person name="Schneider S.L."/>
            <person name="Sharp S."/>
            <person name="Smith T.C."/>
            <person name="Stanton J.D."/>
            <person name="Ullery H.E."/>
            <person name="Wilson R.J."/>
            <person name="Serrano M.G."/>
            <person name="Buck G."/>
            <person name="Lee V."/>
            <person name="Wang Y."/>
            <person name="Carvalho R."/>
            <person name="Voegtly L."/>
            <person name="Shi R."/>
            <person name="Duckworth R."/>
            <person name="Johnson A."/>
            <person name="Loviza R."/>
            <person name="Walstead R."/>
            <person name="Shah Z."/>
            <person name="Kiflezghi M."/>
            <person name="Wade K."/>
            <person name="Ball S.L."/>
            <person name="Bradley K.W."/>
            <person name="Asai D.J."/>
            <person name="Bowman C.A."/>
            <person name="Russell D.A."/>
            <person name="Pope W.H."/>
            <person name="Jacobs-Sera D."/>
            <person name="Hendrix R.W."/>
            <person name="Hatfull G.F."/>
        </authorList>
    </citation>
    <scope>NUCLEOTIDE SEQUENCE [LARGE SCALE GENOMIC DNA]</scope>
    <source>
        <strain evidence="2 3">DSM 27710</strain>
    </source>
</reference>
<evidence type="ECO:0000313" key="3">
    <source>
        <dbReference type="Proteomes" id="UP000055590"/>
    </source>
</evidence>
<evidence type="ECO:0008006" key="4">
    <source>
        <dbReference type="Google" id="ProtNLM"/>
    </source>
</evidence>
<organism evidence="2 3">
    <name type="scientific">Vulgatibacter incomptus</name>
    <dbReference type="NCBI Taxonomy" id="1391653"/>
    <lineage>
        <taxon>Bacteria</taxon>
        <taxon>Pseudomonadati</taxon>
        <taxon>Myxococcota</taxon>
        <taxon>Myxococcia</taxon>
        <taxon>Myxococcales</taxon>
        <taxon>Cystobacterineae</taxon>
        <taxon>Vulgatibacteraceae</taxon>
        <taxon>Vulgatibacter</taxon>
    </lineage>
</organism>
<keyword evidence="1" id="KW-1133">Transmembrane helix</keyword>
<keyword evidence="1" id="KW-0812">Transmembrane</keyword>
<keyword evidence="1" id="KW-0472">Membrane</keyword>
<feature type="transmembrane region" description="Helical" evidence="1">
    <location>
        <begin position="172"/>
        <end position="193"/>
    </location>
</feature>
<feature type="transmembrane region" description="Helical" evidence="1">
    <location>
        <begin position="141"/>
        <end position="160"/>
    </location>
</feature>
<gene>
    <name evidence="2" type="ORF">AKJ08_3083</name>
</gene>